<dbReference type="Proteomes" id="UP000007490">
    <property type="component" value="Chromosome"/>
</dbReference>
<evidence type="ECO:0000313" key="1">
    <source>
        <dbReference type="EMBL" id="ADZ09614.1"/>
    </source>
</evidence>
<name>F0T7P6_METLA</name>
<dbReference type="EMBL" id="CP002551">
    <property type="protein sequence ID" value="ADZ09614.1"/>
    <property type="molecule type" value="Genomic_DNA"/>
</dbReference>
<proteinExistence type="predicted"/>
<accession>F0T7P6</accession>
<dbReference type="AlphaFoldDB" id="F0T7P6"/>
<dbReference type="KEGG" id="mel:Metbo_1374"/>
<evidence type="ECO:0000313" key="2">
    <source>
        <dbReference type="Proteomes" id="UP000007490"/>
    </source>
</evidence>
<reference evidence="1 2" key="2">
    <citation type="journal article" date="2014" name="Int. J. Syst. Evol. Microbiol.">
        <title>Methanobacterium paludis sp. nov. and a novel strain of Methanobacterium lacus isolated from northern peatlands.</title>
        <authorList>
            <person name="Cadillo-Quiroz H."/>
            <person name="Brauer S.L."/>
            <person name="Goodson N."/>
            <person name="Yavitt J.B."/>
            <person name="Zinder S.H."/>
        </authorList>
    </citation>
    <scope>NUCLEOTIDE SEQUENCE [LARGE SCALE GENOMIC DNA]</scope>
    <source>
        <strain evidence="1 2">AL-21</strain>
    </source>
</reference>
<keyword evidence="2" id="KW-1185">Reference proteome</keyword>
<gene>
    <name evidence="1" type="ordered locus">Metbo_1374</name>
</gene>
<dbReference type="HOGENOM" id="CLU_1763885_0_0_2"/>
<protein>
    <submittedName>
        <fullName evidence="1">Uncharacterized protein</fullName>
    </submittedName>
</protein>
<reference evidence="2" key="1">
    <citation type="submission" date="2011-02" db="EMBL/GenBank/DDBJ databases">
        <title>Complete sequence of Methanobacterium sp. AL-21.</title>
        <authorList>
            <consortium name="US DOE Joint Genome Institute"/>
            <person name="Lucas S."/>
            <person name="Copeland A."/>
            <person name="Lapidus A."/>
            <person name="Cheng J.-F."/>
            <person name="Goodwin L."/>
            <person name="Pitluck S."/>
            <person name="Chertkov O."/>
            <person name="Detter J.C."/>
            <person name="Han C."/>
            <person name="Tapia R."/>
            <person name="Land M."/>
            <person name="Hauser L."/>
            <person name="Kyrpides N."/>
            <person name="Ivanova N."/>
            <person name="Mikhailova N."/>
            <person name="Pagani I."/>
            <person name="Cadillo-Quiroz H."/>
            <person name="Imachi H."/>
            <person name="Zinder S."/>
            <person name="Liu W."/>
            <person name="Woyke T."/>
        </authorList>
    </citation>
    <scope>NUCLEOTIDE SEQUENCE [LARGE SCALE GENOMIC DNA]</scope>
    <source>
        <strain evidence="2">AL-21</strain>
    </source>
</reference>
<organism evidence="1 2">
    <name type="scientific">Methanobacterium lacus (strain AL-21)</name>
    <dbReference type="NCBI Taxonomy" id="877455"/>
    <lineage>
        <taxon>Archaea</taxon>
        <taxon>Methanobacteriati</taxon>
        <taxon>Methanobacteriota</taxon>
        <taxon>Methanomada group</taxon>
        <taxon>Methanobacteria</taxon>
        <taxon>Methanobacteriales</taxon>
        <taxon>Methanobacteriaceae</taxon>
        <taxon>Methanobacterium</taxon>
    </lineage>
</organism>
<sequence length="147" mass="17238" precursor="true">MDMKKIMPLFSIIMVVGIITMGVQPVVAHTSEIKFLNNDYSVKTDDYVLNKTAEKYNEYNIRAQLYVNGEWQGYRFIYFELLDSNGTCLLSQSGMLTQPFMNTGTYWQIWYYEWKNLQPGTYTVKASYTGYLWYPSTEKTIKLHVVT</sequence>